<dbReference type="EMBL" id="CP034593">
    <property type="protein sequence ID" value="AZQ75991.1"/>
    <property type="molecule type" value="Genomic_DNA"/>
</dbReference>
<accession>A0A3Q9G513</accession>
<gene>
    <name evidence="9" type="ORF">EJ997_00275</name>
</gene>
<comment type="subcellular location">
    <subcellularLocation>
        <location evidence="1">Cell membrane</location>
        <topology evidence="1">Multi-pass membrane protein</topology>
    </subcellularLocation>
</comment>
<feature type="transmembrane region" description="Helical" evidence="8">
    <location>
        <begin position="256"/>
        <end position="275"/>
    </location>
</feature>
<dbReference type="InterPro" id="IPR018674">
    <property type="entry name" value="DUF2142_membrane"/>
</dbReference>
<evidence type="ECO:0000256" key="1">
    <source>
        <dbReference type="ARBA" id="ARBA00004651"/>
    </source>
</evidence>
<dbReference type="PANTHER" id="PTHR33908">
    <property type="entry name" value="MANNOSYLTRANSFERASE YKCB-RELATED"/>
    <property type="match status" value="1"/>
</dbReference>
<name>A0A3Q9G513_9ACTO</name>
<dbReference type="Proteomes" id="UP000280344">
    <property type="component" value="Chromosome"/>
</dbReference>
<keyword evidence="10" id="KW-1185">Reference proteome</keyword>
<evidence type="ECO:0000256" key="3">
    <source>
        <dbReference type="ARBA" id="ARBA00022676"/>
    </source>
</evidence>
<dbReference type="GO" id="GO:0009103">
    <property type="term" value="P:lipopolysaccharide biosynthetic process"/>
    <property type="evidence" value="ECO:0007669"/>
    <property type="project" value="UniProtKB-ARBA"/>
</dbReference>
<evidence type="ECO:0000256" key="6">
    <source>
        <dbReference type="ARBA" id="ARBA00022989"/>
    </source>
</evidence>
<feature type="transmembrane region" description="Helical" evidence="8">
    <location>
        <begin position="496"/>
        <end position="516"/>
    </location>
</feature>
<keyword evidence="3" id="KW-0328">Glycosyltransferase</keyword>
<dbReference type="PANTHER" id="PTHR33908:SF11">
    <property type="entry name" value="MEMBRANE PROTEIN"/>
    <property type="match status" value="1"/>
</dbReference>
<dbReference type="InterPro" id="IPR050297">
    <property type="entry name" value="LipidA_mod_glycosyltrf_83"/>
</dbReference>
<evidence type="ECO:0000256" key="2">
    <source>
        <dbReference type="ARBA" id="ARBA00022475"/>
    </source>
</evidence>
<evidence type="ECO:0000256" key="5">
    <source>
        <dbReference type="ARBA" id="ARBA00022692"/>
    </source>
</evidence>
<evidence type="ECO:0000313" key="9">
    <source>
        <dbReference type="EMBL" id="AZQ75991.1"/>
    </source>
</evidence>
<dbReference type="GO" id="GO:0005886">
    <property type="term" value="C:plasma membrane"/>
    <property type="evidence" value="ECO:0007669"/>
    <property type="project" value="UniProtKB-SubCell"/>
</dbReference>
<protein>
    <submittedName>
        <fullName evidence="9">DUF2142 domain-containing protein</fullName>
    </submittedName>
</protein>
<evidence type="ECO:0000256" key="7">
    <source>
        <dbReference type="ARBA" id="ARBA00023136"/>
    </source>
</evidence>
<keyword evidence="6 8" id="KW-1133">Transmembrane helix</keyword>
<dbReference type="AlphaFoldDB" id="A0A3Q9G513"/>
<organism evidence="9 10">
    <name type="scientific">Flaviflexus ciconiae</name>
    <dbReference type="NCBI Taxonomy" id="2496867"/>
    <lineage>
        <taxon>Bacteria</taxon>
        <taxon>Bacillati</taxon>
        <taxon>Actinomycetota</taxon>
        <taxon>Actinomycetes</taxon>
        <taxon>Actinomycetales</taxon>
        <taxon>Actinomycetaceae</taxon>
        <taxon>Flaviflexus</taxon>
    </lineage>
</organism>
<feature type="transmembrane region" description="Helical" evidence="8">
    <location>
        <begin position="196"/>
        <end position="213"/>
    </location>
</feature>
<reference evidence="9 10" key="1">
    <citation type="submission" date="2018-12" db="EMBL/GenBank/DDBJ databases">
        <title>Complete genome sequence of Flaviflexus sp. H23T48.</title>
        <authorList>
            <person name="Bae J.-W."/>
            <person name="Lee J.-Y."/>
        </authorList>
    </citation>
    <scope>NUCLEOTIDE SEQUENCE [LARGE SCALE GENOMIC DNA]</scope>
    <source>
        <strain evidence="9 10">H23T48</strain>
    </source>
</reference>
<dbReference type="GO" id="GO:0016763">
    <property type="term" value="F:pentosyltransferase activity"/>
    <property type="evidence" value="ECO:0007669"/>
    <property type="project" value="TreeGrafter"/>
</dbReference>
<feature type="transmembrane region" description="Helical" evidence="8">
    <location>
        <begin position="390"/>
        <end position="410"/>
    </location>
</feature>
<proteinExistence type="predicted"/>
<dbReference type="RefSeq" id="WP_126702801.1">
    <property type="nucleotide sequence ID" value="NZ_CP034593.1"/>
</dbReference>
<evidence type="ECO:0000313" key="10">
    <source>
        <dbReference type="Proteomes" id="UP000280344"/>
    </source>
</evidence>
<dbReference type="KEGG" id="flh:EJ997_00275"/>
<feature type="transmembrane region" description="Helical" evidence="8">
    <location>
        <begin position="422"/>
        <end position="440"/>
    </location>
</feature>
<keyword evidence="5 8" id="KW-0812">Transmembrane</keyword>
<dbReference type="Pfam" id="PF09913">
    <property type="entry name" value="DUF2142"/>
    <property type="match status" value="1"/>
</dbReference>
<feature type="transmembrane region" description="Helical" evidence="8">
    <location>
        <begin position="447"/>
        <end position="466"/>
    </location>
</feature>
<feature type="transmembrane region" description="Helical" evidence="8">
    <location>
        <begin position="364"/>
        <end position="383"/>
    </location>
</feature>
<evidence type="ECO:0000256" key="4">
    <source>
        <dbReference type="ARBA" id="ARBA00022679"/>
    </source>
</evidence>
<dbReference type="OrthoDB" id="3265695at2"/>
<sequence length="573" mass="61847">MTKRVFMGATLLLTGLVMVFQVAWALSLPGFRGPDEPHHVNSILRLASGGGWPVPGEAMLDPAVVQAGRESGIIVEQADSFVGMSRTRLENSGVEQRSEPPLYTFFAEREVVPEGERSAIGPVEMADPEAVEIDQMSQHPPVYYAGGAALVSVFDLEEQPWDRMLTVLRLYGILLTAPVVPALVYTARRLGVRRTWALAAGFLPFAIPQYFAITGGVTNDSMAIGTGALVVAALAKAGTEPISRKTVLLAGGSLGLALWSKGLLLALGLALVLVFMLKRDESWRRRIVATGTSGVLALAIGWWWILNVVRYGVIQPSGFHRAPGAEWDPALAEPAGFLSSALRSIATSFFSSFGWLEAKFPSDLTFLLSGALIVAVIWGVIAAGNHRRTAVAILSPVGGLVLVLLAESWSTYVETGMIAGVQGRYLFPMIAALSVIILGLQSRRGITLVIFVAITVIVGAYGYVYFLESLYPGEDTRIDLERFSEVTGISSRTTTVLMTGVVIVLVAALVLAAIVARIESRLDLSKDEAKVRPLLGERLFRPAGKPPRDLTKQIRTRRWVSVLKPPKPRKGQL</sequence>
<feature type="transmembrane region" description="Helical" evidence="8">
    <location>
        <begin position="287"/>
        <end position="305"/>
    </location>
</feature>
<evidence type="ECO:0000256" key="8">
    <source>
        <dbReference type="SAM" id="Phobius"/>
    </source>
</evidence>
<feature type="transmembrane region" description="Helical" evidence="8">
    <location>
        <begin position="164"/>
        <end position="184"/>
    </location>
</feature>
<keyword evidence="7 8" id="KW-0472">Membrane</keyword>
<keyword evidence="4" id="KW-0808">Transferase</keyword>
<keyword evidence="2" id="KW-1003">Cell membrane</keyword>